<dbReference type="AlphaFoldDB" id="A0AA87IHF4"/>
<dbReference type="EMBL" id="AJYB01000110">
    <property type="protein sequence ID" value="EIM04981.1"/>
    <property type="molecule type" value="Genomic_DNA"/>
</dbReference>
<comment type="caution">
    <text evidence="2">The sequence shown here is derived from an EMBL/GenBank/DDBJ whole genome shotgun (WGS) entry which is preliminary data.</text>
</comment>
<keyword evidence="1" id="KW-0472">Membrane</keyword>
<evidence type="ECO:0000313" key="3">
    <source>
        <dbReference type="Proteomes" id="UP000004725"/>
    </source>
</evidence>
<organism evidence="2 3">
    <name type="scientific">Planococcus antarcticus DSM 14505</name>
    <dbReference type="NCBI Taxonomy" id="1185653"/>
    <lineage>
        <taxon>Bacteria</taxon>
        <taxon>Bacillati</taxon>
        <taxon>Bacillota</taxon>
        <taxon>Bacilli</taxon>
        <taxon>Bacillales</taxon>
        <taxon>Caryophanaceae</taxon>
        <taxon>Planococcus</taxon>
    </lineage>
</organism>
<sequence>MCFVEKIVIGVPLLALTWLVLLAISVNIGDSDSTVAEEVAIEEKDALEKYKFANFEEEEAYQISYTSYSNFEIFVK</sequence>
<feature type="transmembrane region" description="Helical" evidence="1">
    <location>
        <begin position="7"/>
        <end position="28"/>
    </location>
</feature>
<evidence type="ECO:0000313" key="2">
    <source>
        <dbReference type="EMBL" id="EIM04981.1"/>
    </source>
</evidence>
<dbReference type="Proteomes" id="UP000004725">
    <property type="component" value="Unassembled WGS sequence"/>
</dbReference>
<protein>
    <submittedName>
        <fullName evidence="2">Uncharacterized protein</fullName>
    </submittedName>
</protein>
<proteinExistence type="predicted"/>
<accession>A0AA87IHF4</accession>
<keyword evidence="1" id="KW-0812">Transmembrane</keyword>
<reference evidence="2 3" key="1">
    <citation type="journal article" date="2012" name="J. Bacteriol.">
        <title>Genome Sequence of the Antarctic Psychrophile Bacterium Planococcus antarcticus DSM 14505.</title>
        <authorList>
            <person name="Margolles A."/>
            <person name="Gueimonde M."/>
            <person name="Sanchez B."/>
        </authorList>
    </citation>
    <scope>NUCLEOTIDE SEQUENCE [LARGE SCALE GENOMIC DNA]</scope>
    <source>
        <strain evidence="2 3">DSM 14505</strain>
    </source>
</reference>
<gene>
    <name evidence="2" type="ORF">A1A1_18600</name>
</gene>
<keyword evidence="1" id="KW-1133">Transmembrane helix</keyword>
<name>A0AA87IHF4_9BACL</name>
<evidence type="ECO:0000256" key="1">
    <source>
        <dbReference type="SAM" id="Phobius"/>
    </source>
</evidence>